<proteinExistence type="predicted"/>
<organism evidence="3">
    <name type="scientific">Planktothricoides raciborskii GIHE-MW2</name>
    <dbReference type="NCBI Taxonomy" id="2792601"/>
    <lineage>
        <taxon>Bacteria</taxon>
        <taxon>Bacillati</taxon>
        <taxon>Cyanobacteriota</taxon>
        <taxon>Cyanophyceae</taxon>
        <taxon>Oscillatoriophycideae</taxon>
        <taxon>Oscillatoriales</taxon>
        <taxon>Oscillatoriaceae</taxon>
        <taxon>Planktothricoides</taxon>
    </lineage>
</organism>
<feature type="compositionally biased region" description="Low complexity" evidence="2">
    <location>
        <begin position="91"/>
        <end position="103"/>
    </location>
</feature>
<feature type="region of interest" description="Disordered" evidence="2">
    <location>
        <begin position="51"/>
        <end position="105"/>
    </location>
</feature>
<feature type="compositionally biased region" description="Acidic residues" evidence="2">
    <location>
        <begin position="77"/>
        <end position="88"/>
    </location>
</feature>
<evidence type="ECO:0000313" key="3">
    <source>
        <dbReference type="EMBL" id="XCM40048.1"/>
    </source>
</evidence>
<feature type="compositionally biased region" description="Low complexity" evidence="2">
    <location>
        <begin position="51"/>
        <end position="71"/>
    </location>
</feature>
<sequence>MISEPSQNPDSLANNLDFSTADVWADAPADEPGPEVVVKAAENEEKVVVNLTPSSEVEASETEASVSPAESLPLTDLVEDKELPDEDLGTASAIASPSAAEPPEVNKAEPIAAPTPVEAIALQGQSPEIAQGEAYKDIEDQRDRLVNDVAELQRQKKALQEEILQLEANRGRLLQENIAELQNTLGQMIQESLGELQQRKQALQISVEQLERRQERIRKEMQTTFAGVSQDLAIRVQGFKDYLVGSLQDLVRAAEDLEMSPKQRSPEPASDERFREADPSRESRSSGQPAASGPNNPEFGNSSFEEQAQLIRRILKQFRTQPDYYGPPWQLRRTFEPIHAERVSNWFFTQGGRGALRTMGSRLQNILVASAVMSCLRKIYGNRFRTLVLADSPERLGEWRRGLQDCLGISRSDFGPERGVVLFEDAEALVQKAERLIKDGLMPLILIDETEGQINLGVLQFPLWLAFAAEPKMSAAAASSNW</sequence>
<dbReference type="AlphaFoldDB" id="A0AAU8JMM9"/>
<accession>A0AAU8JMM9</accession>
<feature type="compositionally biased region" description="Polar residues" evidence="2">
    <location>
        <begin position="1"/>
        <end position="18"/>
    </location>
</feature>
<feature type="region of interest" description="Disordered" evidence="2">
    <location>
        <begin position="1"/>
        <end position="36"/>
    </location>
</feature>
<feature type="coiled-coil region" evidence="1">
    <location>
        <begin position="135"/>
        <end position="220"/>
    </location>
</feature>
<keyword evidence="1" id="KW-0175">Coiled coil</keyword>
<feature type="region of interest" description="Disordered" evidence="2">
    <location>
        <begin position="257"/>
        <end position="302"/>
    </location>
</feature>
<evidence type="ECO:0000256" key="2">
    <source>
        <dbReference type="SAM" id="MobiDB-lite"/>
    </source>
</evidence>
<protein>
    <submittedName>
        <fullName evidence="3">DUF3086 domain-containing protein</fullName>
    </submittedName>
</protein>
<gene>
    <name evidence="3" type="ORF">ABWT76_003027</name>
</gene>
<name>A0AAU8JMM9_9CYAN</name>
<dbReference type="Pfam" id="PF11285">
    <property type="entry name" value="DUF3086"/>
    <property type="match status" value="1"/>
</dbReference>
<evidence type="ECO:0000256" key="1">
    <source>
        <dbReference type="SAM" id="Coils"/>
    </source>
</evidence>
<reference evidence="3" key="1">
    <citation type="submission" date="2024-07" db="EMBL/GenBank/DDBJ databases">
        <authorList>
            <person name="Kim Y.J."/>
            <person name="Jeong J.Y."/>
        </authorList>
    </citation>
    <scope>NUCLEOTIDE SEQUENCE</scope>
    <source>
        <strain evidence="3">GIHE-MW2</strain>
    </source>
</reference>
<feature type="compositionally biased region" description="Basic and acidic residues" evidence="2">
    <location>
        <begin position="257"/>
        <end position="284"/>
    </location>
</feature>
<dbReference type="InterPro" id="IPR021437">
    <property type="entry name" value="DUF3086"/>
</dbReference>
<dbReference type="EMBL" id="CP159837">
    <property type="protein sequence ID" value="XCM40048.1"/>
    <property type="molecule type" value="Genomic_DNA"/>
</dbReference>
<feature type="compositionally biased region" description="Polar residues" evidence="2">
    <location>
        <begin position="285"/>
        <end position="302"/>
    </location>
</feature>